<keyword evidence="1" id="KW-0238">DNA-binding</keyword>
<evidence type="ECO:0000256" key="1">
    <source>
        <dbReference type="ARBA" id="ARBA00023125"/>
    </source>
</evidence>
<accession>A0A6L5WJI3</accession>
<dbReference type="SUPFAM" id="SSF46785">
    <property type="entry name" value="Winged helix' DNA-binding domain"/>
    <property type="match status" value="1"/>
</dbReference>
<dbReference type="Proteomes" id="UP000476338">
    <property type="component" value="Unassembled WGS sequence"/>
</dbReference>
<dbReference type="InterPro" id="IPR036390">
    <property type="entry name" value="WH_DNA-bd_sf"/>
</dbReference>
<reference evidence="2 3" key="1">
    <citation type="submission" date="2019-09" db="EMBL/GenBank/DDBJ databases">
        <authorList>
            <person name="Silva M."/>
            <person name="Pereira G."/>
            <person name="Lopes-Da-Costa L."/>
            <person name="Silva E."/>
        </authorList>
    </citation>
    <scope>NUCLEOTIDE SEQUENCE [LARGE SCALE GENOMIC DNA]</scope>
    <source>
        <strain evidence="2 3">FMV-PI01</strain>
    </source>
</reference>
<dbReference type="PROSITE" id="PS51197">
    <property type="entry name" value="HTH_RRF2_2"/>
    <property type="match status" value="1"/>
</dbReference>
<dbReference type="GO" id="GO:0003700">
    <property type="term" value="F:DNA-binding transcription factor activity"/>
    <property type="evidence" value="ECO:0007669"/>
    <property type="project" value="TreeGrafter"/>
</dbReference>
<dbReference type="InterPro" id="IPR036388">
    <property type="entry name" value="WH-like_DNA-bd_sf"/>
</dbReference>
<dbReference type="Pfam" id="PF02082">
    <property type="entry name" value="Rrf2"/>
    <property type="match status" value="1"/>
</dbReference>
<comment type="caution">
    <text evidence="2">The sequence shown here is derived from an EMBL/GenBank/DDBJ whole genome shotgun (WGS) entry which is preliminary data.</text>
</comment>
<organism evidence="2 3">
    <name type="scientific">Campylobacter portucalensis</name>
    <dbReference type="NCBI Taxonomy" id="2608384"/>
    <lineage>
        <taxon>Bacteria</taxon>
        <taxon>Pseudomonadati</taxon>
        <taxon>Campylobacterota</taxon>
        <taxon>Epsilonproteobacteria</taxon>
        <taxon>Campylobacterales</taxon>
        <taxon>Campylobacteraceae</taxon>
        <taxon>Campylobacter</taxon>
    </lineage>
</organism>
<dbReference type="RefSeq" id="WP_154570274.1">
    <property type="nucleotide sequence ID" value="NZ_VWSJ01000005.1"/>
</dbReference>
<gene>
    <name evidence="2" type="ORF">F1B92_02140</name>
</gene>
<evidence type="ECO:0000313" key="2">
    <source>
        <dbReference type="EMBL" id="MSN96003.1"/>
    </source>
</evidence>
<dbReference type="AlphaFoldDB" id="A0A6L5WJI3"/>
<keyword evidence="3" id="KW-1185">Reference proteome</keyword>
<dbReference type="PANTHER" id="PTHR33221">
    <property type="entry name" value="WINGED HELIX-TURN-HELIX TRANSCRIPTIONAL REGULATOR, RRF2 FAMILY"/>
    <property type="match status" value="1"/>
</dbReference>
<dbReference type="Gene3D" id="1.10.10.10">
    <property type="entry name" value="Winged helix-like DNA-binding domain superfamily/Winged helix DNA-binding domain"/>
    <property type="match status" value="1"/>
</dbReference>
<sequence>MALLTTKGIYGLMAIFEIAKASEISPISIKEISDKTGISKGYLEQILNDLRNSALISSLKGKGGGYFLKKSLDEITFFEIFNALEKDIKITNLNIKDSAIMSFFNECDEEIKKILDEPLSQILKQKQKDEKYLNFVI</sequence>
<proteinExistence type="predicted"/>
<reference evidence="2 3" key="2">
    <citation type="submission" date="2020-03" db="EMBL/GenBank/DDBJ databases">
        <title>Campylobacter portucalensis sp. nov., a new species of Campylobacter isolated from the reproductive tract of bulls.</title>
        <authorList>
            <person name="Silva M.F."/>
            <person name="Pereira G."/>
            <person name="Carneiro C."/>
            <person name="Hemphill A."/>
            <person name="Mateus L."/>
            <person name="Lopes-Da-Costa L."/>
            <person name="Silva E."/>
        </authorList>
    </citation>
    <scope>NUCLEOTIDE SEQUENCE [LARGE SCALE GENOMIC DNA]</scope>
    <source>
        <strain evidence="2 3">FMV-PI01</strain>
    </source>
</reference>
<dbReference type="GO" id="GO:0003677">
    <property type="term" value="F:DNA binding"/>
    <property type="evidence" value="ECO:0007669"/>
    <property type="project" value="UniProtKB-KW"/>
</dbReference>
<dbReference type="NCBIfam" id="TIGR00738">
    <property type="entry name" value="rrf2_super"/>
    <property type="match status" value="1"/>
</dbReference>
<dbReference type="InterPro" id="IPR000944">
    <property type="entry name" value="Tscrpt_reg_Rrf2"/>
</dbReference>
<dbReference type="GO" id="GO:0005829">
    <property type="term" value="C:cytosol"/>
    <property type="evidence" value="ECO:0007669"/>
    <property type="project" value="TreeGrafter"/>
</dbReference>
<evidence type="ECO:0000313" key="3">
    <source>
        <dbReference type="Proteomes" id="UP000476338"/>
    </source>
</evidence>
<dbReference type="PANTHER" id="PTHR33221:SF5">
    <property type="entry name" value="HTH-TYPE TRANSCRIPTIONAL REGULATOR ISCR"/>
    <property type="match status" value="1"/>
</dbReference>
<name>A0A6L5WJI3_9BACT</name>
<dbReference type="EMBL" id="VWSJ01000005">
    <property type="protein sequence ID" value="MSN96003.1"/>
    <property type="molecule type" value="Genomic_DNA"/>
</dbReference>
<protein>
    <submittedName>
        <fullName evidence="2">Rrf2 family transcriptional regulator</fullName>
    </submittedName>
</protein>